<keyword evidence="4" id="KW-1185">Reference proteome</keyword>
<reference evidence="3" key="1">
    <citation type="submission" date="2023-07" db="EMBL/GenBank/DDBJ databases">
        <title>Sequencing the genomes of 1000 actinobacteria strains.</title>
        <authorList>
            <person name="Klenk H.-P."/>
        </authorList>
    </citation>
    <scope>NUCLEOTIDE SEQUENCE</scope>
    <source>
        <strain evidence="3">DSM 13068</strain>
    </source>
</reference>
<dbReference type="PANTHER" id="PTHR11014">
    <property type="entry name" value="PEPTIDASE M20 FAMILY MEMBER"/>
    <property type="match status" value="1"/>
</dbReference>
<evidence type="ECO:0000313" key="3">
    <source>
        <dbReference type="EMBL" id="MDR7292746.1"/>
    </source>
</evidence>
<dbReference type="PANTHER" id="PTHR11014:SF63">
    <property type="entry name" value="METALLOPEPTIDASE, PUTATIVE (AFU_ORTHOLOGUE AFUA_6G09600)-RELATED"/>
    <property type="match status" value="1"/>
</dbReference>
<dbReference type="GO" id="GO:0047980">
    <property type="term" value="F:hippurate hydrolase activity"/>
    <property type="evidence" value="ECO:0007669"/>
    <property type="project" value="UniProtKB-EC"/>
</dbReference>
<accession>A0ABU1YYZ2</accession>
<feature type="domain" description="Peptidase M20 dimerisation" evidence="2">
    <location>
        <begin position="220"/>
        <end position="312"/>
    </location>
</feature>
<dbReference type="InterPro" id="IPR017439">
    <property type="entry name" value="Amidohydrolase"/>
</dbReference>
<dbReference type="Pfam" id="PF01546">
    <property type="entry name" value="Peptidase_M20"/>
    <property type="match status" value="1"/>
</dbReference>
<dbReference type="SUPFAM" id="SSF55031">
    <property type="entry name" value="Bacterial exopeptidase dimerisation domain"/>
    <property type="match status" value="1"/>
</dbReference>
<feature type="compositionally biased region" description="Low complexity" evidence="1">
    <location>
        <begin position="1"/>
        <end position="14"/>
    </location>
</feature>
<dbReference type="CDD" id="cd03886">
    <property type="entry name" value="M20_Acy1"/>
    <property type="match status" value="1"/>
</dbReference>
<dbReference type="Gene3D" id="3.30.70.360">
    <property type="match status" value="1"/>
</dbReference>
<evidence type="ECO:0000256" key="1">
    <source>
        <dbReference type="SAM" id="MobiDB-lite"/>
    </source>
</evidence>
<feature type="region of interest" description="Disordered" evidence="1">
    <location>
        <begin position="1"/>
        <end position="22"/>
    </location>
</feature>
<name>A0ABU1YYZ2_9MICC</name>
<evidence type="ECO:0000259" key="2">
    <source>
        <dbReference type="Pfam" id="PF07687"/>
    </source>
</evidence>
<dbReference type="NCBIfam" id="TIGR01891">
    <property type="entry name" value="amidohydrolases"/>
    <property type="match status" value="1"/>
</dbReference>
<dbReference type="InterPro" id="IPR036264">
    <property type="entry name" value="Bact_exopeptidase_dim_dom"/>
</dbReference>
<dbReference type="RefSeq" id="WP_310245143.1">
    <property type="nucleotide sequence ID" value="NZ_JAVDXX010000001.1"/>
</dbReference>
<dbReference type="Gene3D" id="3.40.630.10">
    <property type="entry name" value="Zn peptidases"/>
    <property type="match status" value="1"/>
</dbReference>
<gene>
    <name evidence="3" type="ORF">J2S67_000014</name>
</gene>
<protein>
    <submittedName>
        <fullName evidence="3">Hippurate hydrolase</fullName>
        <ecNumber evidence="3">3.5.1.32</ecNumber>
    </submittedName>
</protein>
<dbReference type="Proteomes" id="UP001180715">
    <property type="component" value="Unassembled WGS sequence"/>
</dbReference>
<sequence length="429" mass="45594">MMSTASTSARNTSTPGQQLPAVHPAAQEPIPAELNGHIVRLRRYLHANPELDRHLPTTQAAVLDALEGTEGIELHTGKAQSSVTAVLRGAAPLPEGTRRPVVLLRGDMDALPVTEETGLEYSPTETGKMHACGHDMHTAGLVGALLYLAQRRDELTADVVGMFQPAEETAGGAKIIIEEGLLEAAGQPVDEAYAIHVYADRYPHATFVSKPGTIQSGCDDLVITVHGQGGHGSAPHQAADPVPVAAEIVLGLQTMVTRQFDPFDPVVVTVGSIKAGSAPNIIPSTATIQVTLRSFSPASREKLVPAVQRVAKGIAEAHGMSASYRVECDFPVTVNSAEHVDYVADTVRDLFGDTAYRELPRTEAGSEDFSEVLQRVPGAYIFLGAVPEGEDPTKVAGNHSPHAIFDDRVLGRSVRLFAELALRRGPLAH</sequence>
<dbReference type="InterPro" id="IPR011650">
    <property type="entry name" value="Peptidase_M20_dimer"/>
</dbReference>
<dbReference type="EMBL" id="JAVDXX010000001">
    <property type="protein sequence ID" value="MDR7292746.1"/>
    <property type="molecule type" value="Genomic_DNA"/>
</dbReference>
<organism evidence="3 4">
    <name type="scientific">Pseudoglutamicibacter albus</name>
    <dbReference type="NCBI Taxonomy" id="98671"/>
    <lineage>
        <taxon>Bacteria</taxon>
        <taxon>Bacillati</taxon>
        <taxon>Actinomycetota</taxon>
        <taxon>Actinomycetes</taxon>
        <taxon>Micrococcales</taxon>
        <taxon>Micrococcaceae</taxon>
        <taxon>Pseudoglutamicibacter</taxon>
    </lineage>
</organism>
<comment type="caution">
    <text evidence="3">The sequence shown here is derived from an EMBL/GenBank/DDBJ whole genome shotgun (WGS) entry which is preliminary data.</text>
</comment>
<evidence type="ECO:0000313" key="4">
    <source>
        <dbReference type="Proteomes" id="UP001180715"/>
    </source>
</evidence>
<dbReference type="SUPFAM" id="SSF53187">
    <property type="entry name" value="Zn-dependent exopeptidases"/>
    <property type="match status" value="1"/>
</dbReference>
<keyword evidence="3" id="KW-0378">Hydrolase</keyword>
<dbReference type="Pfam" id="PF07687">
    <property type="entry name" value="M20_dimer"/>
    <property type="match status" value="1"/>
</dbReference>
<dbReference type="InterPro" id="IPR002933">
    <property type="entry name" value="Peptidase_M20"/>
</dbReference>
<dbReference type="PIRSF" id="PIRSF005962">
    <property type="entry name" value="Pept_M20D_amidohydro"/>
    <property type="match status" value="1"/>
</dbReference>
<dbReference type="EC" id="3.5.1.32" evidence="3"/>
<proteinExistence type="predicted"/>